<dbReference type="Pfam" id="PF23544">
    <property type="entry name" value="AtuA_ferredoxin"/>
    <property type="match status" value="1"/>
</dbReference>
<reference evidence="4" key="1">
    <citation type="journal article" date="2020" name="Stud. Mycol.">
        <title>101 Dothideomycetes genomes: a test case for predicting lifestyles and emergence of pathogens.</title>
        <authorList>
            <person name="Haridas S."/>
            <person name="Albert R."/>
            <person name="Binder M."/>
            <person name="Bloem J."/>
            <person name="Labutti K."/>
            <person name="Salamov A."/>
            <person name="Andreopoulos B."/>
            <person name="Baker S."/>
            <person name="Barry K."/>
            <person name="Bills G."/>
            <person name="Bluhm B."/>
            <person name="Cannon C."/>
            <person name="Castanera R."/>
            <person name="Culley D."/>
            <person name="Daum C."/>
            <person name="Ezra D."/>
            <person name="Gonzalez J."/>
            <person name="Henrissat B."/>
            <person name="Kuo A."/>
            <person name="Liang C."/>
            <person name="Lipzen A."/>
            <person name="Lutzoni F."/>
            <person name="Magnuson J."/>
            <person name="Mondo S."/>
            <person name="Nolan M."/>
            <person name="Ohm R."/>
            <person name="Pangilinan J."/>
            <person name="Park H.-J."/>
            <person name="Ramirez L."/>
            <person name="Alfaro M."/>
            <person name="Sun H."/>
            <person name="Tritt A."/>
            <person name="Yoshinaga Y."/>
            <person name="Zwiers L.-H."/>
            <person name="Turgeon B."/>
            <person name="Goodwin S."/>
            <person name="Spatafora J."/>
            <person name="Crous P."/>
            <person name="Grigoriev I."/>
        </authorList>
    </citation>
    <scope>NUCLEOTIDE SEQUENCE</scope>
    <source>
        <strain evidence="4">CBS 125425</strain>
    </source>
</reference>
<evidence type="ECO:0000313" key="4">
    <source>
        <dbReference type="EMBL" id="KAF2735747.1"/>
    </source>
</evidence>
<dbReference type="InterPro" id="IPR056362">
    <property type="entry name" value="AtuA-like_ferredoxin_dom"/>
</dbReference>
<feature type="compositionally biased region" description="Polar residues" evidence="1">
    <location>
        <begin position="447"/>
        <end position="457"/>
    </location>
</feature>
<dbReference type="PANTHER" id="PTHR47585:SF1">
    <property type="entry name" value="DUF1446 DOMAIN-CONTAINING PROTEIN"/>
    <property type="match status" value="1"/>
</dbReference>
<gene>
    <name evidence="4" type="ORF">EJ04DRAFT_491075</name>
</gene>
<organism evidence="4 5">
    <name type="scientific">Polyplosphaeria fusca</name>
    <dbReference type="NCBI Taxonomy" id="682080"/>
    <lineage>
        <taxon>Eukaryota</taxon>
        <taxon>Fungi</taxon>
        <taxon>Dikarya</taxon>
        <taxon>Ascomycota</taxon>
        <taxon>Pezizomycotina</taxon>
        <taxon>Dothideomycetes</taxon>
        <taxon>Pleosporomycetidae</taxon>
        <taxon>Pleosporales</taxon>
        <taxon>Tetraplosphaeriaceae</taxon>
        <taxon>Polyplosphaeria</taxon>
    </lineage>
</organism>
<feature type="non-terminal residue" evidence="4">
    <location>
        <position position="1"/>
    </location>
</feature>
<dbReference type="PANTHER" id="PTHR47585">
    <property type="match status" value="1"/>
</dbReference>
<feature type="compositionally biased region" description="Polar residues" evidence="1">
    <location>
        <begin position="464"/>
        <end position="479"/>
    </location>
</feature>
<keyword evidence="5" id="KW-1185">Reference proteome</keyword>
<dbReference type="Proteomes" id="UP000799444">
    <property type="component" value="Unassembled WGS sequence"/>
</dbReference>
<dbReference type="AlphaFoldDB" id="A0A9P4V0W9"/>
<dbReference type="InterPro" id="IPR010839">
    <property type="entry name" value="AtuA_N"/>
</dbReference>
<evidence type="ECO:0000313" key="5">
    <source>
        <dbReference type="Proteomes" id="UP000799444"/>
    </source>
</evidence>
<dbReference type="Pfam" id="PF07287">
    <property type="entry name" value="AtuA"/>
    <property type="match status" value="1"/>
</dbReference>
<evidence type="ECO:0000259" key="3">
    <source>
        <dbReference type="Pfam" id="PF23544"/>
    </source>
</evidence>
<proteinExistence type="predicted"/>
<evidence type="ECO:0000256" key="1">
    <source>
        <dbReference type="SAM" id="MobiDB-lite"/>
    </source>
</evidence>
<evidence type="ECO:0000259" key="2">
    <source>
        <dbReference type="Pfam" id="PF07287"/>
    </source>
</evidence>
<feature type="domain" description="AtuA-like ferredoxin-fold" evidence="3">
    <location>
        <begin position="486"/>
        <end position="603"/>
    </location>
</feature>
<name>A0A9P4V0W9_9PLEO</name>
<feature type="domain" description="Acyclic terpene utilisation N-terminal" evidence="2">
    <location>
        <begin position="2"/>
        <end position="436"/>
    </location>
</feature>
<protein>
    <submittedName>
        <fullName evidence="4">DUF1446-domain-containing protein</fullName>
    </submittedName>
</protein>
<feature type="region of interest" description="Disordered" evidence="1">
    <location>
        <begin position="447"/>
        <end position="479"/>
    </location>
</feature>
<comment type="caution">
    <text evidence="4">The sequence shown here is derived from an EMBL/GenBank/DDBJ whole genome shotgun (WGS) entry which is preliminary data.</text>
</comment>
<accession>A0A9P4V0W9</accession>
<dbReference type="EMBL" id="ML996132">
    <property type="protein sequence ID" value="KAF2735747.1"/>
    <property type="molecule type" value="Genomic_DNA"/>
</dbReference>
<sequence>MRYQAELGDVDFITGDYLAEVNIAENAQAHAAGQHPGWEETAWDGIKQTIHLLAQKRIKVIVNGGAHNPKGLAEKVHQLVTELQYPLKVAYVLGDNLFNDFKDLRTKGLPPHLDSDNADVQLAEHTLDLLEKGDKPVVSANAYLGAREIVRGLQEGADIIIAGRVADASPVVGAAWYWWSWAETAFDELAGALIAGHLIECSGYVTGTNFAGFYEYDLDDLYEVTFGIAEVEKDGTCVITKHDAKKGFVTEDTVKCQFLYELQGNVYLNSDVKAVLDGVQCKQVGKNRVRIWGIKGRPPPPTTKLAIFYKSGYQSEFVINATGYATAQKYDLWERIIRHSLQEKGLLSSFDVLEFQRIGTPSPNPRSQLSSTTSLRFFATSSTPSPLLSLASQLSRYSMHHFSGFHCTSDARSLLPRPTLSFYPSLIPQSSLQTSISLLSGPAAPYTTTTIRTSPPSHTEPLSPRSTYETQHPVNPNTFGATAPARLGDILLARSGDKGGNANIGFFVPTSLPSSYHPRSSALYAQTWDWARGFLTVARLKEMMCESWPAKEEEGWHVERVEFEGIMAVHFVVYGVLGRGVSGSARLDAFGKGIGDWLRDVVVQVPVRFLEGRGLMRGEGGGSSKL</sequence>
<dbReference type="OrthoDB" id="10265871at2759"/>